<protein>
    <submittedName>
        <fullName evidence="1">Uncharacterized protein</fullName>
    </submittedName>
</protein>
<dbReference type="KEGG" id="hch:HCH_07014"/>
<dbReference type="Proteomes" id="UP000000238">
    <property type="component" value="Chromosome"/>
</dbReference>
<proteinExistence type="predicted"/>
<dbReference type="EMBL" id="CP000155">
    <property type="protein sequence ID" value="ABC33630.1"/>
    <property type="molecule type" value="Genomic_DNA"/>
</dbReference>
<accession>Q2S6U4</accession>
<organism evidence="1 2">
    <name type="scientific">Hahella chejuensis (strain KCTC 2396)</name>
    <dbReference type="NCBI Taxonomy" id="349521"/>
    <lineage>
        <taxon>Bacteria</taxon>
        <taxon>Pseudomonadati</taxon>
        <taxon>Pseudomonadota</taxon>
        <taxon>Gammaproteobacteria</taxon>
        <taxon>Oceanospirillales</taxon>
        <taxon>Hahellaceae</taxon>
        <taxon>Hahella</taxon>
    </lineage>
</organism>
<evidence type="ECO:0000313" key="1">
    <source>
        <dbReference type="EMBL" id="ABC33630.1"/>
    </source>
</evidence>
<dbReference type="HOGENOM" id="CLU_2508103_0_0_6"/>
<gene>
    <name evidence="1" type="ordered locus">HCH_07014</name>
</gene>
<name>Q2S6U4_HAHCH</name>
<reference evidence="1 2" key="1">
    <citation type="journal article" date="2005" name="Nucleic Acids Res.">
        <title>Genomic blueprint of Hahella chejuensis, a marine microbe producing an algicidal agent.</title>
        <authorList>
            <person name="Jeong H."/>
            <person name="Yim J.H."/>
            <person name="Lee C."/>
            <person name="Choi S.-H."/>
            <person name="Park Y.K."/>
            <person name="Yoon S.H."/>
            <person name="Hur C.-G."/>
            <person name="Kang H.-Y."/>
            <person name="Kim D."/>
            <person name="Lee H.H."/>
            <person name="Park K.H."/>
            <person name="Park S.-H."/>
            <person name="Park H.-S."/>
            <person name="Lee H.K."/>
            <person name="Oh T.K."/>
            <person name="Kim J.F."/>
        </authorList>
    </citation>
    <scope>NUCLEOTIDE SEQUENCE [LARGE SCALE GENOMIC DNA]</scope>
    <source>
        <strain evidence="1 2">KCTC 2396</strain>
    </source>
</reference>
<dbReference type="AlphaFoldDB" id="Q2S6U4"/>
<keyword evidence="2" id="KW-1185">Reference proteome</keyword>
<evidence type="ECO:0000313" key="2">
    <source>
        <dbReference type="Proteomes" id="UP000000238"/>
    </source>
</evidence>
<sequence>MGRSLVDFFETVRIEPCKGDEADRETAASALLSLKVNRVRGCLMALKDVSLPPNLKTVLPLNLSFAGADRSQLTEDLSLRERTAS</sequence>